<dbReference type="PANTHER" id="PTHR31283:SF5">
    <property type="entry name" value="EKC_KEOPS COMPLEX SUBUNIT LAGE3"/>
    <property type="match status" value="1"/>
</dbReference>
<evidence type="ECO:0000256" key="6">
    <source>
        <dbReference type="ARBA" id="ARBA00023242"/>
    </source>
</evidence>
<evidence type="ECO:0000313" key="7">
    <source>
        <dbReference type="EMBL" id="CAJ1934152.1"/>
    </source>
</evidence>
<dbReference type="GO" id="GO:0008033">
    <property type="term" value="P:tRNA processing"/>
    <property type="evidence" value="ECO:0007669"/>
    <property type="project" value="UniProtKB-KW"/>
</dbReference>
<evidence type="ECO:0000256" key="1">
    <source>
        <dbReference type="ARBA" id="ARBA00004123"/>
    </source>
</evidence>
<dbReference type="PANTHER" id="PTHR31283">
    <property type="entry name" value="EKC/KEOPS COMPLEX SUBUNIT PCC1 FAMILY MEMBER"/>
    <property type="match status" value="1"/>
</dbReference>
<dbReference type="Proteomes" id="UP001295423">
    <property type="component" value="Unassembled WGS sequence"/>
</dbReference>
<dbReference type="FunFam" id="3.30.310.50:FF:000005">
    <property type="entry name" value="L antigen family member 3"/>
    <property type="match status" value="1"/>
</dbReference>
<dbReference type="InterPro" id="IPR015419">
    <property type="entry name" value="CTAG/Pcc1"/>
</dbReference>
<evidence type="ECO:0000256" key="5">
    <source>
        <dbReference type="ARBA" id="ARBA00022694"/>
    </source>
</evidence>
<keyword evidence="6" id="KW-0539">Nucleus</keyword>
<evidence type="ECO:0000256" key="4">
    <source>
        <dbReference type="ARBA" id="ARBA00022490"/>
    </source>
</evidence>
<dbReference type="Pfam" id="PF09341">
    <property type="entry name" value="Pcc1"/>
    <property type="match status" value="1"/>
</dbReference>
<organism evidence="7 8">
    <name type="scientific">Cylindrotheca closterium</name>
    <dbReference type="NCBI Taxonomy" id="2856"/>
    <lineage>
        <taxon>Eukaryota</taxon>
        <taxon>Sar</taxon>
        <taxon>Stramenopiles</taxon>
        <taxon>Ochrophyta</taxon>
        <taxon>Bacillariophyta</taxon>
        <taxon>Bacillariophyceae</taxon>
        <taxon>Bacillariophycidae</taxon>
        <taxon>Bacillariales</taxon>
        <taxon>Bacillariaceae</taxon>
        <taxon>Cylindrotheca</taxon>
    </lineage>
</organism>
<name>A0AAD2CLK0_9STRA</name>
<proteinExistence type="inferred from homology"/>
<dbReference type="GO" id="GO:0070525">
    <property type="term" value="P:tRNA threonylcarbamoyladenosine metabolic process"/>
    <property type="evidence" value="ECO:0007669"/>
    <property type="project" value="TreeGrafter"/>
</dbReference>
<dbReference type="Gene3D" id="3.30.310.50">
    <property type="entry name" value="Alpha-D-phosphohexomutase, C-terminal domain"/>
    <property type="match status" value="1"/>
</dbReference>
<keyword evidence="5" id="KW-0819">tRNA processing</keyword>
<sequence length="111" mass="12623">MDSDGRDMVNVGTSKVEEKPQCCEVKIVFPTNVQAQQAMQVLAVDPEPTNRVAKKFRILQEVDPKNNKKYCMAVRFESNELKMLRVAVSSFLDYLALVIKTMEEFDTGMES</sequence>
<comment type="caution">
    <text evidence="7">The sequence shown here is derived from an EMBL/GenBank/DDBJ whole genome shotgun (WGS) entry which is preliminary data.</text>
</comment>
<evidence type="ECO:0008006" key="9">
    <source>
        <dbReference type="Google" id="ProtNLM"/>
    </source>
</evidence>
<evidence type="ECO:0000313" key="8">
    <source>
        <dbReference type="Proteomes" id="UP001295423"/>
    </source>
</evidence>
<keyword evidence="8" id="KW-1185">Reference proteome</keyword>
<dbReference type="GO" id="GO:0005737">
    <property type="term" value="C:cytoplasm"/>
    <property type="evidence" value="ECO:0007669"/>
    <property type="project" value="UniProtKB-SubCell"/>
</dbReference>
<dbReference type="AlphaFoldDB" id="A0AAD2CLK0"/>
<comment type="similarity">
    <text evidence="3">Belongs to the CTAG/PCC1 family.</text>
</comment>
<gene>
    <name evidence="7" type="ORF">CYCCA115_LOCUS3613</name>
</gene>
<dbReference type="GO" id="GO:0005634">
    <property type="term" value="C:nucleus"/>
    <property type="evidence" value="ECO:0007669"/>
    <property type="project" value="UniProtKB-SubCell"/>
</dbReference>
<keyword evidence="4" id="KW-0963">Cytoplasm</keyword>
<dbReference type="EMBL" id="CAKOGP040000335">
    <property type="protein sequence ID" value="CAJ1934152.1"/>
    <property type="molecule type" value="Genomic_DNA"/>
</dbReference>
<accession>A0AAD2CLK0</accession>
<reference evidence="7" key="1">
    <citation type="submission" date="2023-08" db="EMBL/GenBank/DDBJ databases">
        <authorList>
            <person name="Audoor S."/>
            <person name="Bilcke G."/>
        </authorList>
    </citation>
    <scope>NUCLEOTIDE SEQUENCE</scope>
</reference>
<protein>
    <recommendedName>
        <fullName evidence="9">Transcription factor Pcc1</fullName>
    </recommendedName>
</protein>
<comment type="subcellular location">
    <subcellularLocation>
        <location evidence="2">Cytoplasm</location>
    </subcellularLocation>
    <subcellularLocation>
        <location evidence="1">Nucleus</location>
    </subcellularLocation>
</comment>
<evidence type="ECO:0000256" key="2">
    <source>
        <dbReference type="ARBA" id="ARBA00004496"/>
    </source>
</evidence>
<dbReference type="GO" id="GO:0000408">
    <property type="term" value="C:EKC/KEOPS complex"/>
    <property type="evidence" value="ECO:0007669"/>
    <property type="project" value="TreeGrafter"/>
</dbReference>
<evidence type="ECO:0000256" key="3">
    <source>
        <dbReference type="ARBA" id="ARBA00007073"/>
    </source>
</evidence>